<dbReference type="Gene3D" id="3.40.50.1000">
    <property type="entry name" value="HAD superfamily/HAD-like"/>
    <property type="match status" value="1"/>
</dbReference>
<dbReference type="EMBL" id="QKQP01000001">
    <property type="protein sequence ID" value="PZD81704.1"/>
    <property type="molecule type" value="Genomic_DNA"/>
</dbReference>
<dbReference type="GeneID" id="65280687"/>
<evidence type="ECO:0000313" key="1">
    <source>
        <dbReference type="EMBL" id="PZD81704.1"/>
    </source>
</evidence>
<dbReference type="SFLD" id="SFLDG01129">
    <property type="entry name" value="C1.5:_HAD__Beta-PGM__Phosphata"/>
    <property type="match status" value="1"/>
</dbReference>
<dbReference type="Pfam" id="PF00702">
    <property type="entry name" value="Hydrolase"/>
    <property type="match status" value="1"/>
</dbReference>
<dbReference type="AlphaFoldDB" id="A0A2W1KIW5"/>
<dbReference type="PANTHER" id="PTHR42896">
    <property type="entry name" value="XYLULOSE-1,5-BISPHOSPHATE (XUBP) PHOSPHATASE"/>
    <property type="match status" value="1"/>
</dbReference>
<dbReference type="SFLD" id="SFLDS00003">
    <property type="entry name" value="Haloacid_Dehalogenase"/>
    <property type="match status" value="1"/>
</dbReference>
<dbReference type="InterPro" id="IPR023198">
    <property type="entry name" value="PGP-like_dom2"/>
</dbReference>
<proteinExistence type="predicted"/>
<reference evidence="1 2" key="1">
    <citation type="submission" date="2018-06" db="EMBL/GenBank/DDBJ databases">
        <title>Draft sequence of Acidithiobacillus ferrooxidans CCM 4253.</title>
        <authorList>
            <person name="Moya-Beltran A."/>
            <person name="Castro M."/>
            <person name="Covarrubias P.C."/>
            <person name="Issotta F."/>
            <person name="Janiczek O."/>
            <person name="Mandl M."/>
            <person name="Kucera J."/>
            <person name="Quatrini R."/>
        </authorList>
    </citation>
    <scope>NUCLEOTIDE SEQUENCE [LARGE SCALE GENOMIC DNA]</scope>
    <source>
        <strain evidence="1 2">CCM 4253</strain>
    </source>
</reference>
<keyword evidence="1" id="KW-0378">Hydrolase</keyword>
<dbReference type="PANTHER" id="PTHR42896:SF2">
    <property type="entry name" value="CBBY-LIKE PROTEIN"/>
    <property type="match status" value="1"/>
</dbReference>
<evidence type="ECO:0000313" key="2">
    <source>
        <dbReference type="Proteomes" id="UP000248886"/>
    </source>
</evidence>
<dbReference type="OMA" id="RFDLTFC"/>
<sequence>MPLRALIFDVDGTLADTERDAHRVAFNRAFAEMDLPFRWDVPTYGHYLKVTGGKERLRAFLKDHPQLPQLSDADIASIHRQKTGHYVEMIDAGLLSLRPGVLRLLNAARDHDLLLAIATTTTPANVEALLKSTMGTEAPQRFHTIGAGDVVPDKKPAPDIYIYVLDQLGLAAADCLAIEDSAHGLRSARGAGLATIITQTEYTQGQDFSAALRVLDHLGEKASPAQVLQGRSAGERVVVDIPTLRGWWAESREH</sequence>
<dbReference type="RefSeq" id="WP_012536540.1">
    <property type="nucleotide sequence ID" value="NZ_AP025160.1"/>
</dbReference>
<name>A0A2W1KIW5_ACIFR</name>
<dbReference type="OrthoDB" id="5293434at2"/>
<dbReference type="InterPro" id="IPR044999">
    <property type="entry name" value="CbbY-like"/>
</dbReference>
<dbReference type="InterPro" id="IPR006439">
    <property type="entry name" value="HAD-SF_hydro_IA"/>
</dbReference>
<dbReference type="Proteomes" id="UP000248886">
    <property type="component" value="Unassembled WGS sequence"/>
</dbReference>
<dbReference type="SUPFAM" id="SSF56784">
    <property type="entry name" value="HAD-like"/>
    <property type="match status" value="1"/>
</dbReference>
<comment type="caution">
    <text evidence="1">The sequence shown here is derived from an EMBL/GenBank/DDBJ whole genome shotgun (WGS) entry which is preliminary data.</text>
</comment>
<gene>
    <name evidence="1" type="ORF">DN052_01070</name>
</gene>
<dbReference type="PRINTS" id="PR00413">
    <property type="entry name" value="HADHALOGNASE"/>
</dbReference>
<dbReference type="InterPro" id="IPR036412">
    <property type="entry name" value="HAD-like_sf"/>
</dbReference>
<organism evidence="1 2">
    <name type="scientific">Acidithiobacillus ferrooxidans</name>
    <name type="common">Thiobacillus ferrooxidans</name>
    <dbReference type="NCBI Taxonomy" id="920"/>
    <lineage>
        <taxon>Bacteria</taxon>
        <taxon>Pseudomonadati</taxon>
        <taxon>Pseudomonadota</taxon>
        <taxon>Acidithiobacillia</taxon>
        <taxon>Acidithiobacillales</taxon>
        <taxon>Acidithiobacillaceae</taxon>
        <taxon>Acidithiobacillus</taxon>
    </lineage>
</organism>
<dbReference type="Gene3D" id="1.10.150.240">
    <property type="entry name" value="Putative phosphatase, domain 2"/>
    <property type="match status" value="1"/>
</dbReference>
<dbReference type="SFLD" id="SFLDG01135">
    <property type="entry name" value="C1.5.6:_HAD__Beta-PGM__Phospha"/>
    <property type="match status" value="1"/>
</dbReference>
<dbReference type="GO" id="GO:0016787">
    <property type="term" value="F:hydrolase activity"/>
    <property type="evidence" value="ECO:0007669"/>
    <property type="project" value="UniProtKB-KW"/>
</dbReference>
<dbReference type="SFLD" id="SFLDF00035">
    <property type="entry name" value="phosphoglycolate_phosphatase"/>
    <property type="match status" value="1"/>
</dbReference>
<dbReference type="NCBIfam" id="TIGR01509">
    <property type="entry name" value="HAD-SF-IA-v3"/>
    <property type="match status" value="1"/>
</dbReference>
<dbReference type="InterPro" id="IPR023214">
    <property type="entry name" value="HAD_sf"/>
</dbReference>
<accession>A0A2W1KIW5</accession>
<protein>
    <submittedName>
        <fullName evidence="1">HAD family hydrolase</fullName>
    </submittedName>
</protein>